<organism evidence="1 2">
    <name type="scientific">Natronomicrosphaera hydrolytica</name>
    <dbReference type="NCBI Taxonomy" id="3242702"/>
    <lineage>
        <taxon>Bacteria</taxon>
        <taxon>Pseudomonadati</taxon>
        <taxon>Planctomycetota</taxon>
        <taxon>Phycisphaerae</taxon>
        <taxon>Phycisphaerales</taxon>
        <taxon>Phycisphaeraceae</taxon>
        <taxon>Natronomicrosphaera</taxon>
    </lineage>
</organism>
<proteinExistence type="predicted"/>
<comment type="caution">
    <text evidence="1">The sequence shown here is derived from an EMBL/GenBank/DDBJ whole genome shotgun (WGS) entry which is preliminary data.</text>
</comment>
<dbReference type="Proteomes" id="UP001575105">
    <property type="component" value="Unassembled WGS sequence"/>
</dbReference>
<evidence type="ECO:0000313" key="1">
    <source>
        <dbReference type="EMBL" id="MFA9478460.1"/>
    </source>
</evidence>
<keyword evidence="2" id="KW-1185">Reference proteome</keyword>
<sequence>MKKLHRLRSELRHVETIATGPGVRALPYLREVYGPGKWRKMKGVAEVELTTGEVVTAEVHWYEAHGIGRVDWKIKRELE</sequence>
<reference evidence="1 2" key="1">
    <citation type="submission" date="2024-08" db="EMBL/GenBank/DDBJ databases">
        <title>Whole-genome sequencing of halo(alkali)philic microorganisms from hypersaline lakes.</title>
        <authorList>
            <person name="Sorokin D.Y."/>
            <person name="Merkel A.Y."/>
            <person name="Messina E."/>
            <person name="Yakimov M."/>
        </authorList>
    </citation>
    <scope>NUCLEOTIDE SEQUENCE [LARGE SCALE GENOMIC DNA]</scope>
    <source>
        <strain evidence="1 2">AB-hyl4</strain>
    </source>
</reference>
<evidence type="ECO:0000313" key="2">
    <source>
        <dbReference type="Proteomes" id="UP001575105"/>
    </source>
</evidence>
<gene>
    <name evidence="1" type="ORF">ACERK3_09150</name>
</gene>
<accession>A0ABV4U4D1</accession>
<name>A0ABV4U4D1_9BACT</name>
<dbReference type="EMBL" id="JBGUBD010000005">
    <property type="protein sequence ID" value="MFA9478460.1"/>
    <property type="molecule type" value="Genomic_DNA"/>
</dbReference>
<protein>
    <submittedName>
        <fullName evidence="1">Uncharacterized protein</fullName>
    </submittedName>
</protein>
<dbReference type="RefSeq" id="WP_425345387.1">
    <property type="nucleotide sequence ID" value="NZ_JBGUBD010000005.1"/>
</dbReference>